<sequence length="113" mass="12613">MWQDLATLNWARATRAGLARAGLQDKFGRISNLRGDGRSGRRWHAGLFKPEGVGISPCRSNVSRAVAIQSAVPSRVALQEMENTIRFIDFISGYRISDTFSYWMARPFTGHVA</sequence>
<name>A0ABD0JN37_9CAEN</name>
<evidence type="ECO:0000313" key="2">
    <source>
        <dbReference type="Proteomes" id="UP001519460"/>
    </source>
</evidence>
<gene>
    <name evidence="1" type="ORF">BaRGS_00032457</name>
</gene>
<dbReference type="EMBL" id="JACVVK020000380">
    <property type="protein sequence ID" value="KAK7476264.1"/>
    <property type="molecule type" value="Genomic_DNA"/>
</dbReference>
<protein>
    <submittedName>
        <fullName evidence="1">Uncharacterized protein</fullName>
    </submittedName>
</protein>
<dbReference type="Proteomes" id="UP001519460">
    <property type="component" value="Unassembled WGS sequence"/>
</dbReference>
<dbReference type="AlphaFoldDB" id="A0ABD0JN37"/>
<comment type="caution">
    <text evidence="1">The sequence shown here is derived from an EMBL/GenBank/DDBJ whole genome shotgun (WGS) entry which is preliminary data.</text>
</comment>
<keyword evidence="2" id="KW-1185">Reference proteome</keyword>
<evidence type="ECO:0000313" key="1">
    <source>
        <dbReference type="EMBL" id="KAK7476264.1"/>
    </source>
</evidence>
<reference evidence="1 2" key="1">
    <citation type="journal article" date="2023" name="Sci. Data">
        <title>Genome assembly of the Korean intertidal mud-creeper Batillaria attramentaria.</title>
        <authorList>
            <person name="Patra A.K."/>
            <person name="Ho P.T."/>
            <person name="Jun S."/>
            <person name="Lee S.J."/>
            <person name="Kim Y."/>
            <person name="Won Y.J."/>
        </authorList>
    </citation>
    <scope>NUCLEOTIDE SEQUENCE [LARGE SCALE GENOMIC DNA]</scope>
    <source>
        <strain evidence="1">Wonlab-2016</strain>
    </source>
</reference>
<accession>A0ABD0JN37</accession>
<proteinExistence type="predicted"/>
<organism evidence="1 2">
    <name type="scientific">Batillaria attramentaria</name>
    <dbReference type="NCBI Taxonomy" id="370345"/>
    <lineage>
        <taxon>Eukaryota</taxon>
        <taxon>Metazoa</taxon>
        <taxon>Spiralia</taxon>
        <taxon>Lophotrochozoa</taxon>
        <taxon>Mollusca</taxon>
        <taxon>Gastropoda</taxon>
        <taxon>Caenogastropoda</taxon>
        <taxon>Sorbeoconcha</taxon>
        <taxon>Cerithioidea</taxon>
        <taxon>Batillariidae</taxon>
        <taxon>Batillaria</taxon>
    </lineage>
</organism>